<reference evidence="3" key="1">
    <citation type="journal article" date="2011" name="Nature">
        <title>Genome sequence and analysis of the tuber crop potato.</title>
        <authorList>
            <consortium name="The Potato Genome Sequencing Consortium"/>
        </authorList>
    </citation>
    <scope>NUCLEOTIDE SEQUENCE [LARGE SCALE GENOMIC DNA]</scope>
    <source>
        <strain evidence="3">cv. DM1-3 516 R44</strain>
    </source>
</reference>
<organism evidence="2 3">
    <name type="scientific">Solanum tuberosum</name>
    <name type="common">Potato</name>
    <dbReference type="NCBI Taxonomy" id="4113"/>
    <lineage>
        <taxon>Eukaryota</taxon>
        <taxon>Viridiplantae</taxon>
        <taxon>Streptophyta</taxon>
        <taxon>Embryophyta</taxon>
        <taxon>Tracheophyta</taxon>
        <taxon>Spermatophyta</taxon>
        <taxon>Magnoliopsida</taxon>
        <taxon>eudicotyledons</taxon>
        <taxon>Gunneridae</taxon>
        <taxon>Pentapetalae</taxon>
        <taxon>asterids</taxon>
        <taxon>lamiids</taxon>
        <taxon>Solanales</taxon>
        <taxon>Solanaceae</taxon>
        <taxon>Solanoideae</taxon>
        <taxon>Solaneae</taxon>
        <taxon>Solanum</taxon>
    </lineage>
</organism>
<protein>
    <recommendedName>
        <fullName evidence="4">Integrase core domain containing protein</fullName>
    </recommendedName>
</protein>
<sequence>MQIQVTRINIQRFVDPVELRSHLVFEVLVEAWTLRHKKEQKNEEAEACISPSTLGDSLKGRTPPFVPFCSVDYVNISESMSVNGSNGSKVGHQDDIGNLNDVQEPNINDPHLMGESRLGKQGVADQLLPGGLMQQPYAVAAQLLDGMTTINRGCLTFYTKNVMGAGTCGVNAVGVGGENPEEMKFEAMYDEEVNFLANQGGGYRSNYPRQGGNQGWVRDDSWKDRDHEWRDHNPNWKDGEKDRYVPPHEHQKPKDSHRIS</sequence>
<feature type="compositionally biased region" description="Basic and acidic residues" evidence="1">
    <location>
        <begin position="217"/>
        <end position="260"/>
    </location>
</feature>
<evidence type="ECO:0008006" key="4">
    <source>
        <dbReference type="Google" id="ProtNLM"/>
    </source>
</evidence>
<accession>M1DYU1</accession>
<evidence type="ECO:0000313" key="3">
    <source>
        <dbReference type="Proteomes" id="UP000011115"/>
    </source>
</evidence>
<dbReference type="EnsemblPlants" id="PGSC0003DMT400096604">
    <property type="protein sequence ID" value="PGSC0003DMT400096604"/>
    <property type="gene ID" value="PGSC0003DMG400046175"/>
</dbReference>
<feature type="region of interest" description="Disordered" evidence="1">
    <location>
        <begin position="203"/>
        <end position="260"/>
    </location>
</feature>
<keyword evidence="3" id="KW-1185">Reference proteome</keyword>
<evidence type="ECO:0000313" key="2">
    <source>
        <dbReference type="EnsemblPlants" id="PGSC0003DMT400096604"/>
    </source>
</evidence>
<reference evidence="2" key="2">
    <citation type="submission" date="2015-06" db="UniProtKB">
        <authorList>
            <consortium name="EnsemblPlants"/>
        </authorList>
    </citation>
    <scope>IDENTIFICATION</scope>
    <source>
        <strain evidence="2">DM1-3 516 R44</strain>
    </source>
</reference>
<proteinExistence type="predicted"/>
<evidence type="ECO:0000256" key="1">
    <source>
        <dbReference type="SAM" id="MobiDB-lite"/>
    </source>
</evidence>
<dbReference type="InParanoid" id="M1DYU1"/>
<dbReference type="AlphaFoldDB" id="M1DYU1"/>
<dbReference type="HOGENOM" id="CLU_1071210_0_0_1"/>
<name>M1DYU1_SOLTU</name>
<dbReference type="PaxDb" id="4113-PGSC0003DMT400096604"/>
<dbReference type="Gramene" id="PGSC0003DMT400096604">
    <property type="protein sequence ID" value="PGSC0003DMT400096604"/>
    <property type="gene ID" value="PGSC0003DMG400046175"/>
</dbReference>
<dbReference type="Proteomes" id="UP000011115">
    <property type="component" value="Unassembled WGS sequence"/>
</dbReference>